<feature type="chain" id="PRO_5032763043" evidence="1">
    <location>
        <begin position="26"/>
        <end position="315"/>
    </location>
</feature>
<reference evidence="2 3" key="1">
    <citation type="submission" date="2018-05" db="EMBL/GenBank/DDBJ databases">
        <title>Freshwater and sediment microbial communities from various areas in North America, analyzing microbe dynamics in response to fracking.</title>
        <authorList>
            <person name="Lamendella R."/>
        </authorList>
    </citation>
    <scope>NUCLEOTIDE SEQUENCE [LARGE SCALE GENOMIC DNA]</scope>
    <source>
        <strain evidence="2 3">DB-3</strain>
    </source>
</reference>
<dbReference type="PANTHER" id="PTHR48098">
    <property type="entry name" value="ENTEROCHELIN ESTERASE-RELATED"/>
    <property type="match status" value="1"/>
</dbReference>
<dbReference type="Proteomes" id="UP000247078">
    <property type="component" value="Unassembled WGS sequence"/>
</dbReference>
<dbReference type="EMBL" id="QGTZ01000003">
    <property type="protein sequence ID" value="PWW43264.1"/>
    <property type="molecule type" value="Genomic_DNA"/>
</dbReference>
<proteinExistence type="predicted"/>
<dbReference type="GO" id="GO:0016747">
    <property type="term" value="F:acyltransferase activity, transferring groups other than amino-acyl groups"/>
    <property type="evidence" value="ECO:0007669"/>
    <property type="project" value="TreeGrafter"/>
</dbReference>
<dbReference type="InterPro" id="IPR050583">
    <property type="entry name" value="Mycobacterial_A85_antigen"/>
</dbReference>
<accession>A0A855YBL1</accession>
<dbReference type="PANTHER" id="PTHR48098:SF1">
    <property type="entry name" value="DIACYLGLYCEROL ACYLTRANSFERASE_MYCOLYLTRANSFERASE AG85A"/>
    <property type="match status" value="1"/>
</dbReference>
<evidence type="ECO:0000256" key="1">
    <source>
        <dbReference type="SAM" id="SignalP"/>
    </source>
</evidence>
<dbReference type="InterPro" id="IPR000801">
    <property type="entry name" value="Esterase-like"/>
</dbReference>
<sequence>MKKRLSSILSLSITAALLVPTMAFATESNEGVTATSLQEIGNHGSVNASSFESQNALTPSAVVPAPPGYDSYRNNIPHGNTNLISYYSTTVGNARKAMVYTPPGYSPNKKYNVLYLLHGIGGDEYEWVNAMKPKNILDNLYSEGKLSDMIVVFPNGRAMKDDRPIGDIYAPDKVAAFERFEQDLLKDLIPHIEANYPVYKDRNSRALAGLSMGGGQSLNFGLKNLDTFAWVGAFSAAPNTKSVSELVTNPGQVASKLKLLWLSCGSSDGLLWVSQNFKNGLSSMNIPHTWYQDVGGHEPSVWNSGLYQFSQRIFK</sequence>
<dbReference type="SUPFAM" id="SSF53474">
    <property type="entry name" value="alpha/beta-Hydrolases"/>
    <property type="match status" value="1"/>
</dbReference>
<evidence type="ECO:0000313" key="2">
    <source>
        <dbReference type="EMBL" id="PWW43264.1"/>
    </source>
</evidence>
<protein>
    <submittedName>
        <fullName evidence="2">Enterochelin esterase-like enzyme</fullName>
    </submittedName>
</protein>
<keyword evidence="1" id="KW-0732">Signal</keyword>
<dbReference type="Gene3D" id="3.40.50.1820">
    <property type="entry name" value="alpha/beta hydrolase"/>
    <property type="match status" value="1"/>
</dbReference>
<gene>
    <name evidence="2" type="ORF">DET56_103312</name>
</gene>
<dbReference type="Pfam" id="PF00756">
    <property type="entry name" value="Esterase"/>
    <property type="match status" value="1"/>
</dbReference>
<name>A0A855YBL1_9BACL</name>
<evidence type="ECO:0000313" key="3">
    <source>
        <dbReference type="Proteomes" id="UP000247078"/>
    </source>
</evidence>
<dbReference type="RefSeq" id="WP_090903678.1">
    <property type="nucleotide sequence ID" value="NZ_QGTZ01000003.1"/>
</dbReference>
<organism evidence="2 3">
    <name type="scientific">Paenibacillus pabuli</name>
    <dbReference type="NCBI Taxonomy" id="1472"/>
    <lineage>
        <taxon>Bacteria</taxon>
        <taxon>Bacillati</taxon>
        <taxon>Bacillota</taxon>
        <taxon>Bacilli</taxon>
        <taxon>Bacillales</taxon>
        <taxon>Paenibacillaceae</taxon>
        <taxon>Paenibacillus</taxon>
    </lineage>
</organism>
<dbReference type="AlphaFoldDB" id="A0A855YBL1"/>
<comment type="caution">
    <text evidence="2">The sequence shown here is derived from an EMBL/GenBank/DDBJ whole genome shotgun (WGS) entry which is preliminary data.</text>
</comment>
<dbReference type="InterPro" id="IPR029058">
    <property type="entry name" value="AB_hydrolase_fold"/>
</dbReference>
<feature type="signal peptide" evidence="1">
    <location>
        <begin position="1"/>
        <end position="25"/>
    </location>
</feature>